<organism evidence="3 4">
    <name type="scientific">Eiseniibacteriota bacterium</name>
    <dbReference type="NCBI Taxonomy" id="2212470"/>
    <lineage>
        <taxon>Bacteria</taxon>
        <taxon>Candidatus Eiseniibacteriota</taxon>
    </lineage>
</organism>
<keyword evidence="2" id="KW-0732">Signal</keyword>
<evidence type="ECO:0000256" key="1">
    <source>
        <dbReference type="PROSITE-ProRule" id="PRU00339"/>
    </source>
</evidence>
<feature type="chain" id="PRO_5031533640" description="Tetratricopeptide repeat protein" evidence="2">
    <location>
        <begin position="24"/>
        <end position="289"/>
    </location>
</feature>
<dbReference type="InterPro" id="IPR019734">
    <property type="entry name" value="TPR_rpt"/>
</dbReference>
<dbReference type="EMBL" id="JABDJR010000589">
    <property type="protein sequence ID" value="NNF07996.1"/>
    <property type="molecule type" value="Genomic_DNA"/>
</dbReference>
<feature type="repeat" description="TPR" evidence="1">
    <location>
        <begin position="207"/>
        <end position="240"/>
    </location>
</feature>
<dbReference type="SMART" id="SM00028">
    <property type="entry name" value="TPR"/>
    <property type="match status" value="3"/>
</dbReference>
<dbReference type="Pfam" id="PF13181">
    <property type="entry name" value="TPR_8"/>
    <property type="match status" value="1"/>
</dbReference>
<dbReference type="Proteomes" id="UP000547674">
    <property type="component" value="Unassembled WGS sequence"/>
</dbReference>
<dbReference type="Gene3D" id="1.25.40.10">
    <property type="entry name" value="Tetratricopeptide repeat domain"/>
    <property type="match status" value="2"/>
</dbReference>
<comment type="caution">
    <text evidence="3">The sequence shown here is derived from an EMBL/GenBank/DDBJ whole genome shotgun (WGS) entry which is preliminary data.</text>
</comment>
<dbReference type="Pfam" id="PF14559">
    <property type="entry name" value="TPR_19"/>
    <property type="match status" value="1"/>
</dbReference>
<evidence type="ECO:0008006" key="5">
    <source>
        <dbReference type="Google" id="ProtNLM"/>
    </source>
</evidence>
<dbReference type="SUPFAM" id="SSF48452">
    <property type="entry name" value="TPR-like"/>
    <property type="match status" value="1"/>
</dbReference>
<evidence type="ECO:0000256" key="2">
    <source>
        <dbReference type="SAM" id="SignalP"/>
    </source>
</evidence>
<dbReference type="PROSITE" id="PS51257">
    <property type="entry name" value="PROKAR_LIPOPROTEIN"/>
    <property type="match status" value="1"/>
</dbReference>
<gene>
    <name evidence="3" type="ORF">HKN21_14630</name>
</gene>
<evidence type="ECO:0000313" key="4">
    <source>
        <dbReference type="Proteomes" id="UP000547674"/>
    </source>
</evidence>
<proteinExistence type="predicted"/>
<dbReference type="PROSITE" id="PS50005">
    <property type="entry name" value="TPR"/>
    <property type="match status" value="1"/>
</dbReference>
<protein>
    <recommendedName>
        <fullName evidence="5">Tetratricopeptide repeat protein</fullName>
    </recommendedName>
</protein>
<reference evidence="3 4" key="1">
    <citation type="submission" date="2020-03" db="EMBL/GenBank/DDBJ databases">
        <title>Metabolic flexibility allows generalist bacteria to become dominant in a frequently disturbed ecosystem.</title>
        <authorList>
            <person name="Chen Y.-J."/>
            <person name="Leung P.M."/>
            <person name="Bay S.K."/>
            <person name="Hugenholtz P."/>
            <person name="Kessler A.J."/>
            <person name="Shelley G."/>
            <person name="Waite D.W."/>
            <person name="Cook P.L."/>
            <person name="Greening C."/>
        </authorList>
    </citation>
    <scope>NUCLEOTIDE SEQUENCE [LARGE SCALE GENOMIC DNA]</scope>
    <source>
        <strain evidence="3">SS_bin_28</strain>
    </source>
</reference>
<evidence type="ECO:0000313" key="3">
    <source>
        <dbReference type="EMBL" id="NNF07996.1"/>
    </source>
</evidence>
<accession>A0A7Y2EA12</accession>
<sequence>MRKHLQTVVVVLTGAFVLSGCTAQNKSPSTDIAASEIGGSQLQRAIHQAQHQASVFGAEPYWQWKLADLLVMADSLESAEVAYTKALAIDDGYPAALLGITGLHYKQGRHAEAIPLLQAAINTTADLNTVPIGSESSQVKLRAALALHYEAFGDAGAAQDIVRDLKRNSSGWNERNSLEPYVLLRGEDFRRASEPAKMVVTLAPGDAVAQNNYGITLLQAGEPELARDAFMKAIEMSPNLPGPYYNMAILERFYLFNDNEAMAWLERYGNLATEDPDQLWQALSMGDTP</sequence>
<feature type="signal peptide" evidence="2">
    <location>
        <begin position="1"/>
        <end position="23"/>
    </location>
</feature>
<keyword evidence="1" id="KW-0802">TPR repeat</keyword>
<dbReference type="InterPro" id="IPR011990">
    <property type="entry name" value="TPR-like_helical_dom_sf"/>
</dbReference>
<name>A0A7Y2EA12_UNCEI</name>
<dbReference type="AlphaFoldDB" id="A0A7Y2EA12"/>